<feature type="compositionally biased region" description="Polar residues" evidence="1">
    <location>
        <begin position="41"/>
        <end position="50"/>
    </location>
</feature>
<gene>
    <name evidence="2" type="ORF">C7B47_15055</name>
</gene>
<dbReference type="AlphaFoldDB" id="A0A2T2WQ19"/>
<protein>
    <submittedName>
        <fullName evidence="2">Uncharacterized protein</fullName>
    </submittedName>
</protein>
<evidence type="ECO:0000313" key="2">
    <source>
        <dbReference type="EMBL" id="PSR24313.1"/>
    </source>
</evidence>
<name>A0A2T2WQ19_SULTH</name>
<reference evidence="2 3" key="1">
    <citation type="journal article" date="2014" name="BMC Genomics">
        <title>Comparison of environmental and isolate Sulfobacillus genomes reveals diverse carbon, sulfur, nitrogen, and hydrogen metabolisms.</title>
        <authorList>
            <person name="Justice N.B."/>
            <person name="Norman A."/>
            <person name="Brown C.T."/>
            <person name="Singh A."/>
            <person name="Thomas B.C."/>
            <person name="Banfield J.F."/>
        </authorList>
    </citation>
    <scope>NUCLEOTIDE SEQUENCE [LARGE SCALE GENOMIC DNA]</scope>
    <source>
        <strain evidence="2">AMDSBA5</strain>
    </source>
</reference>
<evidence type="ECO:0000256" key="1">
    <source>
        <dbReference type="SAM" id="MobiDB-lite"/>
    </source>
</evidence>
<comment type="caution">
    <text evidence="2">The sequence shown here is derived from an EMBL/GenBank/DDBJ whole genome shotgun (WGS) entry which is preliminary data.</text>
</comment>
<dbReference type="EMBL" id="PXYX01000058">
    <property type="protein sequence ID" value="PSR24313.1"/>
    <property type="molecule type" value="Genomic_DNA"/>
</dbReference>
<dbReference type="Proteomes" id="UP000242705">
    <property type="component" value="Unassembled WGS sequence"/>
</dbReference>
<organism evidence="2 3">
    <name type="scientific">Sulfobacillus thermosulfidooxidans</name>
    <dbReference type="NCBI Taxonomy" id="28034"/>
    <lineage>
        <taxon>Bacteria</taxon>
        <taxon>Bacillati</taxon>
        <taxon>Bacillota</taxon>
        <taxon>Clostridia</taxon>
        <taxon>Eubacteriales</taxon>
        <taxon>Clostridiales Family XVII. Incertae Sedis</taxon>
        <taxon>Sulfobacillus</taxon>
    </lineage>
</organism>
<proteinExistence type="predicted"/>
<evidence type="ECO:0000313" key="3">
    <source>
        <dbReference type="Proteomes" id="UP000242705"/>
    </source>
</evidence>
<dbReference type="PROSITE" id="PS51257">
    <property type="entry name" value="PROKAR_LIPOPROTEIN"/>
    <property type="match status" value="1"/>
</dbReference>
<sequence length="305" mass="32968">MITRHDGFVGAVIFLGSMVLSGCGTTAHPVASAPRHHSHTVKTSPTTHPSQPAAARTSPPSLSTAGQIADRPGQTFRARLYQLDLILKPRTRVSVYLPGHLNGLRENPSMFYRTSQGSYRVLFGSPPTLNALPMASGCASQTLGAVWGIPISDQRLLTTLFHTCIPLPFYLQLPTSSAQTTVPLTPMVSGTLYVTPNEPGYEDIVWRQDGWTLIDTGYVGTNNAKLLSLARVTAADLSRTRRERPLPGRHGAVVFVYGAPDAPSEATFQLGRAQYVIYANGYEALAWAQQMTDRTVYVKKSSAGG</sequence>
<feature type="region of interest" description="Disordered" evidence="1">
    <location>
        <begin position="28"/>
        <end position="69"/>
    </location>
</feature>
<accession>A0A2T2WQ19</accession>